<keyword evidence="3" id="KW-1185">Reference proteome</keyword>
<sequence>MHAAMPDDLIGHLYDAAVDARLWQGMAGRIARAFDSTSTVVKFHGAAGDVELLETTENMIVPEARQSWAEDWHRRDLWVQRTVAFGMDRIVTAEMLVTPEEQRNSDFYREWLAAFDIFHVVGAAFSLGEGAVGVLGIHRPRRGAAYDGLDREKTALLLPHLARAVRLGRHLAKAGIAQAAALDALDRLDTGILVLDRLGRILHANMPAEDILRGSSDFGVLHRRFHLRDPLLQDRFALALREALAVAAGKPPGRAPAALLVGRAGRLPLTLSVAPLRPRWSRDVDPGPIALVFLKDPERPTFQLRRLRELFGLTPAEAVIAADLGTGTSPESIARRRRIGIGTVRWHLKSILAKTGTTRQVEAVALLARSVAALPERNDP</sequence>
<dbReference type="SUPFAM" id="SSF46894">
    <property type="entry name" value="C-terminal effector domain of the bipartite response regulators"/>
    <property type="match status" value="1"/>
</dbReference>
<organism evidence="2 3">
    <name type="scientific">Ancylobacter crimeensis</name>
    <dbReference type="NCBI Taxonomy" id="2579147"/>
    <lineage>
        <taxon>Bacteria</taxon>
        <taxon>Pseudomonadati</taxon>
        <taxon>Pseudomonadota</taxon>
        <taxon>Alphaproteobacteria</taxon>
        <taxon>Hyphomicrobiales</taxon>
        <taxon>Xanthobacteraceae</taxon>
        <taxon>Ancylobacter</taxon>
    </lineage>
</organism>
<name>A0ABT0DFR6_9HYPH</name>
<reference evidence="2 3" key="1">
    <citation type="submission" date="2022-04" db="EMBL/GenBank/DDBJ databases">
        <authorList>
            <person name="Grouzdev D.S."/>
            <person name="Pantiukh K.S."/>
            <person name="Krutkina M.S."/>
        </authorList>
    </citation>
    <scope>NUCLEOTIDE SEQUENCE [LARGE SCALE GENOMIC DNA]</scope>
    <source>
        <strain evidence="2 3">6x-1</strain>
    </source>
</reference>
<proteinExistence type="predicted"/>
<accession>A0ABT0DFR6</accession>
<dbReference type="InterPro" id="IPR000792">
    <property type="entry name" value="Tscrpt_reg_LuxR_C"/>
</dbReference>
<evidence type="ECO:0000259" key="1">
    <source>
        <dbReference type="SMART" id="SM00421"/>
    </source>
</evidence>
<dbReference type="Gene3D" id="1.10.10.10">
    <property type="entry name" value="Winged helix-like DNA-binding domain superfamily/Winged helix DNA-binding domain"/>
    <property type="match status" value="1"/>
</dbReference>
<dbReference type="InterPro" id="IPR016032">
    <property type="entry name" value="Sig_transdc_resp-reg_C-effctor"/>
</dbReference>
<dbReference type="InterPro" id="IPR036388">
    <property type="entry name" value="WH-like_DNA-bd_sf"/>
</dbReference>
<protein>
    <recommendedName>
        <fullName evidence="1">HTH luxR-type domain-containing protein</fullName>
    </recommendedName>
</protein>
<comment type="caution">
    <text evidence="2">The sequence shown here is derived from an EMBL/GenBank/DDBJ whole genome shotgun (WGS) entry which is preliminary data.</text>
</comment>
<evidence type="ECO:0000313" key="3">
    <source>
        <dbReference type="Proteomes" id="UP001203284"/>
    </source>
</evidence>
<feature type="domain" description="HTH luxR-type" evidence="1">
    <location>
        <begin position="310"/>
        <end position="367"/>
    </location>
</feature>
<gene>
    <name evidence="2" type="ORF">MWN34_17590</name>
</gene>
<dbReference type="RefSeq" id="WP_247030616.1">
    <property type="nucleotide sequence ID" value="NZ_JALKCH010000014.1"/>
</dbReference>
<dbReference type="Proteomes" id="UP001203284">
    <property type="component" value="Unassembled WGS sequence"/>
</dbReference>
<evidence type="ECO:0000313" key="2">
    <source>
        <dbReference type="EMBL" id="MCK0198714.1"/>
    </source>
</evidence>
<dbReference type="SMART" id="SM00421">
    <property type="entry name" value="HTH_LUXR"/>
    <property type="match status" value="1"/>
</dbReference>
<dbReference type="EMBL" id="JALKCH010000014">
    <property type="protein sequence ID" value="MCK0198714.1"/>
    <property type="molecule type" value="Genomic_DNA"/>
</dbReference>